<feature type="signal peptide" evidence="4">
    <location>
        <begin position="1"/>
        <end position="19"/>
    </location>
</feature>
<organism evidence="6 7">
    <name type="scientific">Meganyctiphanes norvegica</name>
    <name type="common">Northern krill</name>
    <name type="synonym">Thysanopoda norvegica</name>
    <dbReference type="NCBI Taxonomy" id="48144"/>
    <lineage>
        <taxon>Eukaryota</taxon>
        <taxon>Metazoa</taxon>
        <taxon>Ecdysozoa</taxon>
        <taxon>Arthropoda</taxon>
        <taxon>Crustacea</taxon>
        <taxon>Multicrustacea</taxon>
        <taxon>Malacostraca</taxon>
        <taxon>Eumalacostraca</taxon>
        <taxon>Eucarida</taxon>
        <taxon>Euphausiacea</taxon>
        <taxon>Euphausiidae</taxon>
        <taxon>Meganyctiphanes</taxon>
    </lineage>
</organism>
<comment type="caution">
    <text evidence="6">The sequence shown here is derived from an EMBL/GenBank/DDBJ whole genome shotgun (WGS) entry which is preliminary data.</text>
</comment>
<reference evidence="6 7" key="1">
    <citation type="submission" date="2024-05" db="EMBL/GenBank/DDBJ databases">
        <authorList>
            <person name="Wallberg A."/>
        </authorList>
    </citation>
    <scope>NUCLEOTIDE SEQUENCE [LARGE SCALE GENOMIC DNA]</scope>
</reference>
<proteinExistence type="predicted"/>
<evidence type="ECO:0000313" key="7">
    <source>
        <dbReference type="Proteomes" id="UP001497623"/>
    </source>
</evidence>
<name>A0AAV2QRA7_MEGNR</name>
<evidence type="ECO:0000256" key="1">
    <source>
        <dbReference type="ARBA" id="ARBA00004613"/>
    </source>
</evidence>
<keyword evidence="4" id="KW-0732">Signal</keyword>
<dbReference type="Pfam" id="PF15430">
    <property type="entry name" value="SVWC"/>
    <property type="match status" value="1"/>
</dbReference>
<feature type="domain" description="Single" evidence="5">
    <location>
        <begin position="42"/>
        <end position="115"/>
    </location>
</feature>
<feature type="region of interest" description="Disordered" evidence="3">
    <location>
        <begin position="132"/>
        <end position="154"/>
    </location>
</feature>
<dbReference type="InterPro" id="IPR029277">
    <property type="entry name" value="SVWC_dom"/>
</dbReference>
<accession>A0AAV2QRA7</accession>
<keyword evidence="2" id="KW-0964">Secreted</keyword>
<dbReference type="Proteomes" id="UP001497623">
    <property type="component" value="Unassembled WGS sequence"/>
</dbReference>
<evidence type="ECO:0000256" key="4">
    <source>
        <dbReference type="SAM" id="SignalP"/>
    </source>
</evidence>
<feature type="chain" id="PRO_5043920793" description="Single domain-containing protein" evidence="4">
    <location>
        <begin position="20"/>
        <end position="154"/>
    </location>
</feature>
<dbReference type="GO" id="GO:0005576">
    <property type="term" value="C:extracellular region"/>
    <property type="evidence" value="ECO:0007669"/>
    <property type="project" value="UniProtKB-SubCell"/>
</dbReference>
<feature type="compositionally biased region" description="Low complexity" evidence="3">
    <location>
        <begin position="132"/>
        <end position="147"/>
    </location>
</feature>
<evidence type="ECO:0000313" key="6">
    <source>
        <dbReference type="EMBL" id="CAL4097051.1"/>
    </source>
</evidence>
<evidence type="ECO:0000256" key="2">
    <source>
        <dbReference type="ARBA" id="ARBA00022525"/>
    </source>
</evidence>
<sequence>MKSVAVVATCLLVAAFAQLQQPPKFPPRELPADVLRDFPGMCFASTACRVFEVNKSWPLTPFCGQATCVQNPQTGELIESVEDCGPLPKPNNDCRIVNENARNLTFPDCCPKFECAQGVQLVYPTPEELQALAQQQAQQQGQQGAQQADRRRQQ</sequence>
<dbReference type="EMBL" id="CAXKWB010010155">
    <property type="protein sequence ID" value="CAL4097051.1"/>
    <property type="molecule type" value="Genomic_DNA"/>
</dbReference>
<keyword evidence="7" id="KW-1185">Reference proteome</keyword>
<evidence type="ECO:0000259" key="5">
    <source>
        <dbReference type="SMART" id="SM01318"/>
    </source>
</evidence>
<comment type="subcellular location">
    <subcellularLocation>
        <location evidence="1">Secreted</location>
    </subcellularLocation>
</comment>
<gene>
    <name evidence="6" type="ORF">MNOR_LOCUS15892</name>
</gene>
<dbReference type="SMART" id="SM01318">
    <property type="entry name" value="SVWC"/>
    <property type="match status" value="1"/>
</dbReference>
<evidence type="ECO:0000256" key="3">
    <source>
        <dbReference type="SAM" id="MobiDB-lite"/>
    </source>
</evidence>
<dbReference type="AlphaFoldDB" id="A0AAV2QRA7"/>
<protein>
    <recommendedName>
        <fullName evidence="5">Single domain-containing protein</fullName>
    </recommendedName>
</protein>